<keyword evidence="3" id="KW-1003">Cell membrane</keyword>
<evidence type="ECO:0000313" key="9">
    <source>
        <dbReference type="Proteomes" id="UP000501253"/>
    </source>
</evidence>
<protein>
    <submittedName>
        <fullName evidence="8">Menaquinol oxidoreductase</fullName>
    </submittedName>
</protein>
<evidence type="ECO:0000256" key="7">
    <source>
        <dbReference type="SAM" id="Phobius"/>
    </source>
</evidence>
<feature type="transmembrane region" description="Helical" evidence="7">
    <location>
        <begin position="283"/>
        <end position="303"/>
    </location>
</feature>
<accession>A0A6H1WQP5</accession>
<keyword evidence="9" id="KW-1185">Reference proteome</keyword>
<evidence type="ECO:0000256" key="3">
    <source>
        <dbReference type="ARBA" id="ARBA00022475"/>
    </source>
</evidence>
<dbReference type="PANTHER" id="PTHR43044:SF2">
    <property type="entry name" value="POLYSULPHIDE REDUCTASE NRFD"/>
    <property type="match status" value="1"/>
</dbReference>
<dbReference type="PANTHER" id="PTHR43044">
    <property type="match status" value="1"/>
</dbReference>
<dbReference type="Proteomes" id="UP000501253">
    <property type="component" value="Chromosome"/>
</dbReference>
<keyword evidence="5 7" id="KW-1133">Transmembrane helix</keyword>
<evidence type="ECO:0000313" key="8">
    <source>
        <dbReference type="EMBL" id="QJA05537.1"/>
    </source>
</evidence>
<evidence type="ECO:0000256" key="1">
    <source>
        <dbReference type="ARBA" id="ARBA00004651"/>
    </source>
</evidence>
<proteinExistence type="inferred from homology"/>
<evidence type="ECO:0000256" key="6">
    <source>
        <dbReference type="ARBA" id="ARBA00023136"/>
    </source>
</evidence>
<feature type="transmembrane region" description="Helical" evidence="7">
    <location>
        <begin position="310"/>
        <end position="326"/>
    </location>
</feature>
<comment type="subcellular location">
    <subcellularLocation>
        <location evidence="1">Cell membrane</location>
        <topology evidence="1">Multi-pass membrane protein</topology>
    </subcellularLocation>
</comment>
<dbReference type="RefSeq" id="WP_168718901.1">
    <property type="nucleotide sequence ID" value="NZ_CP042909.1"/>
</dbReference>
<sequence>MFEKALVGSRKYWLWVFFLLVLIGIGFLAFLAQLEYGLGITGMSRDVSWGFYVAQFTFLVGVAASGVMVVLPYYLHNHKVFGPVTVFGEFLAIAAVIMCLLFIIVDIGQTHRLFNVLLHPTPHSMLFYDMIVLNGYLALNLICGWAALHGEYKGTKYPKWVVPFIYISIPWAFSIHTVTAFLYAGLPGRHFWLTAIMAPRFLASAFCSGPAFLLIALLIAQKVSRLRIEPKAIDTLSKIITYALLANIFFFGCELFTAFYSQIPGHMYPVMYLFKGLHGHTEWVIFMWTAWIFMALAALLLVIPHTRRNLNTLVLACVLLFIGAWIDKGIGLLTGGFTPTPFETITPYRPTVPELLISLGIWATGFLIMTVLFKIAVAVKEARAA</sequence>
<feature type="transmembrane region" description="Helical" evidence="7">
    <location>
        <begin position="86"/>
        <end position="105"/>
    </location>
</feature>
<dbReference type="Pfam" id="PF03916">
    <property type="entry name" value="NrfD"/>
    <property type="match status" value="1"/>
</dbReference>
<comment type="similarity">
    <text evidence="2">Belongs to the NrfD family.</text>
</comment>
<evidence type="ECO:0000256" key="4">
    <source>
        <dbReference type="ARBA" id="ARBA00022692"/>
    </source>
</evidence>
<evidence type="ECO:0000256" key="5">
    <source>
        <dbReference type="ARBA" id="ARBA00022989"/>
    </source>
</evidence>
<dbReference type="InterPro" id="IPR005614">
    <property type="entry name" value="NrfD-like"/>
</dbReference>
<dbReference type="InterPro" id="IPR054823">
    <property type="entry name" value="DsrP-like"/>
</dbReference>
<feature type="transmembrane region" description="Helical" evidence="7">
    <location>
        <begin position="12"/>
        <end position="32"/>
    </location>
</feature>
<evidence type="ECO:0000256" key="2">
    <source>
        <dbReference type="ARBA" id="ARBA00008929"/>
    </source>
</evidence>
<feature type="transmembrane region" description="Helical" evidence="7">
    <location>
        <begin position="239"/>
        <end position="263"/>
    </location>
</feature>
<feature type="transmembrane region" description="Helical" evidence="7">
    <location>
        <begin position="355"/>
        <end position="379"/>
    </location>
</feature>
<dbReference type="KEGG" id="tmai:FVE67_01430"/>
<gene>
    <name evidence="8" type="ORF">FVE67_01430</name>
</gene>
<keyword evidence="4 7" id="KW-0812">Transmembrane</keyword>
<feature type="transmembrane region" description="Helical" evidence="7">
    <location>
        <begin position="191"/>
        <end position="219"/>
    </location>
</feature>
<dbReference type="NCBIfam" id="NF045798">
    <property type="entry name" value="DsrP"/>
    <property type="match status" value="1"/>
</dbReference>
<dbReference type="AlphaFoldDB" id="A0A6H1WQP5"/>
<reference evidence="8 9" key="1">
    <citation type="submission" date="2019-08" db="EMBL/GenBank/DDBJ databases">
        <title>Complete genome sequence of Thermosulfurimonas marina SU872T, an anaerobic thermophilic chemolithoautotrophic bacterium isolated from a shallow marine hydrothermal vent.</title>
        <authorList>
            <person name="Allioux M."/>
            <person name="Jebbar M."/>
            <person name="Slobodkina G."/>
            <person name="Slobodkin A."/>
            <person name="Moalic Y."/>
            <person name="Frolova A."/>
            <person name="Shao Z."/>
            <person name="Alain K."/>
        </authorList>
    </citation>
    <scope>NUCLEOTIDE SEQUENCE [LARGE SCALE GENOMIC DNA]</scope>
    <source>
        <strain evidence="8 9">SU872</strain>
    </source>
</reference>
<feature type="transmembrane region" description="Helical" evidence="7">
    <location>
        <begin position="125"/>
        <end position="148"/>
    </location>
</feature>
<dbReference type="GO" id="GO:0005886">
    <property type="term" value="C:plasma membrane"/>
    <property type="evidence" value="ECO:0007669"/>
    <property type="project" value="UniProtKB-SubCell"/>
</dbReference>
<feature type="transmembrane region" description="Helical" evidence="7">
    <location>
        <begin position="52"/>
        <end position="74"/>
    </location>
</feature>
<name>A0A6H1WQP5_9BACT</name>
<dbReference type="EMBL" id="CP042909">
    <property type="protein sequence ID" value="QJA05537.1"/>
    <property type="molecule type" value="Genomic_DNA"/>
</dbReference>
<organism evidence="8 9">
    <name type="scientific">Thermosulfurimonas marina</name>
    <dbReference type="NCBI Taxonomy" id="2047767"/>
    <lineage>
        <taxon>Bacteria</taxon>
        <taxon>Pseudomonadati</taxon>
        <taxon>Thermodesulfobacteriota</taxon>
        <taxon>Thermodesulfobacteria</taxon>
        <taxon>Thermodesulfobacteriales</taxon>
        <taxon>Thermodesulfobacteriaceae</taxon>
        <taxon>Thermosulfurimonas</taxon>
    </lineage>
</organism>
<feature type="transmembrane region" description="Helical" evidence="7">
    <location>
        <begin position="160"/>
        <end position="185"/>
    </location>
</feature>
<keyword evidence="6 7" id="KW-0472">Membrane</keyword>